<gene>
    <name evidence="6" type="ORF">M670_00592</name>
</gene>
<evidence type="ECO:0000259" key="4">
    <source>
        <dbReference type="Pfam" id="PF07238"/>
    </source>
</evidence>
<sequence length="218" mass="25149">MLNIGDTLNIEIKYSDSREKFKCKIVDRRGHQLLIDYPVSEKTGRTAFFLDGTQIKVSFFAKDNAAYMFESEIIGRIKENIPMIIISYPGQDKLIRIQRREFVRIDATVDIAVHPINDEFKPFTTVTVDLSAGGAAIILPPNHNFKPQTQIFCYLVLPLSNGEYNYIKAHSKIIRIIYGTKGTRDKAPIQFIDLKEAQIQQIIRYCFERQLSERKRGM</sequence>
<evidence type="ECO:0000259" key="5">
    <source>
        <dbReference type="Pfam" id="PF12945"/>
    </source>
</evidence>
<evidence type="ECO:0000313" key="7">
    <source>
        <dbReference type="Proteomes" id="UP000027936"/>
    </source>
</evidence>
<dbReference type="InterPro" id="IPR012349">
    <property type="entry name" value="Split_barrel_FMN-bd"/>
</dbReference>
<feature type="domain" description="Type III secretion system flagellar brake protein YcgR PilZN" evidence="5">
    <location>
        <begin position="3"/>
        <end position="89"/>
    </location>
</feature>
<dbReference type="InterPro" id="IPR009875">
    <property type="entry name" value="PilZ_domain"/>
</dbReference>
<comment type="caution">
    <text evidence="6">The sequence shown here is derived from an EMBL/GenBank/DDBJ whole genome shotgun (WGS) entry which is preliminary data.</text>
</comment>
<dbReference type="Gene3D" id="2.30.110.10">
    <property type="entry name" value="Electron Transport, Fmn-binding Protein, Chain A"/>
    <property type="match status" value="1"/>
</dbReference>
<proteinExistence type="predicted"/>
<dbReference type="Gene3D" id="2.40.10.220">
    <property type="entry name" value="predicted glycosyltransferase like domains"/>
    <property type="match status" value="1"/>
</dbReference>
<dbReference type="OrthoDB" id="1951449at2"/>
<dbReference type="EMBL" id="JJRY01000001">
    <property type="protein sequence ID" value="KEF40565.1"/>
    <property type="molecule type" value="Genomic_DNA"/>
</dbReference>
<organism evidence="6 7">
    <name type="scientific">Schinkia azotoformans MEV2011</name>
    <dbReference type="NCBI Taxonomy" id="1348973"/>
    <lineage>
        <taxon>Bacteria</taxon>
        <taxon>Bacillati</taxon>
        <taxon>Bacillota</taxon>
        <taxon>Bacilli</taxon>
        <taxon>Bacillales</taxon>
        <taxon>Bacillaceae</taxon>
        <taxon>Calidifontibacillus/Schinkia group</taxon>
        <taxon>Schinkia</taxon>
    </lineage>
</organism>
<evidence type="ECO:0000256" key="1">
    <source>
        <dbReference type="ARBA" id="ARBA00022636"/>
    </source>
</evidence>
<dbReference type="Pfam" id="PF07238">
    <property type="entry name" value="PilZ"/>
    <property type="match status" value="1"/>
</dbReference>
<feature type="domain" description="PilZ" evidence="4">
    <location>
        <begin position="98"/>
        <end position="208"/>
    </location>
</feature>
<dbReference type="AlphaFoldDB" id="A0A072P522"/>
<dbReference type="PATRIC" id="fig|1348973.3.peg.578"/>
<reference evidence="6 7" key="1">
    <citation type="submission" date="2014-04" db="EMBL/GenBank/DDBJ databases">
        <title>Draft genome sequence of Bacillus azotoformans MEV2011, a (co-) denitrifying strain unable to grow in the presence of oxygen.</title>
        <authorList>
            <person name="Nielsen M."/>
            <person name="Schreiber L."/>
            <person name="Finster K."/>
            <person name="Schramm A."/>
        </authorList>
    </citation>
    <scope>NUCLEOTIDE SEQUENCE [LARGE SCALE GENOMIC DNA]</scope>
    <source>
        <strain evidence="6 7">MEV2011</strain>
    </source>
</reference>
<keyword evidence="1" id="KW-0973">c-di-GMP</keyword>
<dbReference type="GO" id="GO:0016740">
    <property type="term" value="F:transferase activity"/>
    <property type="evidence" value="ECO:0007669"/>
    <property type="project" value="UniProtKB-KW"/>
</dbReference>
<accession>A0A072P522</accession>
<evidence type="ECO:0000256" key="3">
    <source>
        <dbReference type="ARBA" id="ARBA00023143"/>
    </source>
</evidence>
<dbReference type="Pfam" id="PF12945">
    <property type="entry name" value="PilZNR"/>
    <property type="match status" value="1"/>
</dbReference>
<keyword evidence="3" id="KW-0975">Bacterial flagellum</keyword>
<evidence type="ECO:0000313" key="6">
    <source>
        <dbReference type="EMBL" id="KEF40565.1"/>
    </source>
</evidence>
<evidence type="ECO:0000256" key="2">
    <source>
        <dbReference type="ARBA" id="ARBA00022741"/>
    </source>
</evidence>
<dbReference type="InterPro" id="IPR009926">
    <property type="entry name" value="T3SS_YcgR_PilZN"/>
</dbReference>
<keyword evidence="2" id="KW-0547">Nucleotide-binding</keyword>
<dbReference type="RefSeq" id="WP_035193026.1">
    <property type="nucleotide sequence ID" value="NZ_JJRY01000001.1"/>
</dbReference>
<dbReference type="SUPFAM" id="SSF141371">
    <property type="entry name" value="PilZ domain-like"/>
    <property type="match status" value="2"/>
</dbReference>
<dbReference type="GO" id="GO:0035438">
    <property type="term" value="F:cyclic-di-GMP binding"/>
    <property type="evidence" value="ECO:0007669"/>
    <property type="project" value="InterPro"/>
</dbReference>
<name>A0A072P522_SCHAZ</name>
<protein>
    <submittedName>
        <fullName evidence="6">Putative glycosyltransferase</fullName>
    </submittedName>
</protein>
<dbReference type="Proteomes" id="UP000027936">
    <property type="component" value="Unassembled WGS sequence"/>
</dbReference>
<keyword evidence="6" id="KW-0808">Transferase</keyword>